<dbReference type="EMBL" id="FLUQ01000002">
    <property type="protein sequence ID" value="SBW05061.1"/>
    <property type="molecule type" value="Genomic_DNA"/>
</dbReference>
<evidence type="ECO:0000313" key="1">
    <source>
        <dbReference type="EMBL" id="SBW05061.1"/>
    </source>
</evidence>
<name>A0A212K024_9DELT</name>
<gene>
    <name evidence="1" type="ORF">KL86DPRO_20422</name>
</gene>
<sequence length="218" mass="25021">MQRFYQGQLDFFCAAYAVVNALTALYGINLSQARVLLATALADVSRHPELWRATLYNDTDFHWLSDYMLLACGKAASYPVRVFRPFAETREIPESAADLATAKPYRDPYAMTPDSDVIWSALEEWLPATHTQPRAGSARRAVILRFHRYIRYVPNPIVSHWSVTDCHHAGVFQLRDASKEENALYSLDREVTVFAPELVSEKHPVRIEPESLYFLERR</sequence>
<protein>
    <recommendedName>
        <fullName evidence="2">Peptidase C39-like domain-containing protein</fullName>
    </recommendedName>
</protein>
<organism evidence="1">
    <name type="scientific">uncultured delta proteobacterium</name>
    <dbReference type="NCBI Taxonomy" id="34034"/>
    <lineage>
        <taxon>Bacteria</taxon>
        <taxon>Deltaproteobacteria</taxon>
        <taxon>environmental samples</taxon>
    </lineage>
</organism>
<accession>A0A212K024</accession>
<dbReference type="AlphaFoldDB" id="A0A212K024"/>
<reference evidence="1" key="1">
    <citation type="submission" date="2016-04" db="EMBL/GenBank/DDBJ databases">
        <authorList>
            <person name="Evans L.H."/>
            <person name="Alamgir A."/>
            <person name="Owens N."/>
            <person name="Weber N.D."/>
            <person name="Virtaneva K."/>
            <person name="Barbian K."/>
            <person name="Babar A."/>
            <person name="Rosenke K."/>
        </authorList>
    </citation>
    <scope>NUCLEOTIDE SEQUENCE</scope>
    <source>
        <strain evidence="1">86</strain>
    </source>
</reference>
<evidence type="ECO:0008006" key="2">
    <source>
        <dbReference type="Google" id="ProtNLM"/>
    </source>
</evidence>
<proteinExistence type="predicted"/>